<keyword evidence="12 15" id="KW-0472">Membrane</keyword>
<dbReference type="Pfam" id="PF23143">
    <property type="entry name" value="2TM_P5A-ATPase"/>
    <property type="match status" value="1"/>
</dbReference>
<keyword evidence="14" id="KW-0175">Coiled coil</keyword>
<keyword evidence="6" id="KW-0547">Nucleotide-binding</keyword>
<dbReference type="InterPro" id="IPR056337">
    <property type="entry name" value="LHD_YVC1"/>
</dbReference>
<dbReference type="OrthoDB" id="48943at2759"/>
<evidence type="ECO:0000256" key="12">
    <source>
        <dbReference type="ARBA" id="ARBA00023136"/>
    </source>
</evidence>
<feature type="transmembrane region" description="Helical" evidence="15">
    <location>
        <begin position="224"/>
        <end position="241"/>
    </location>
</feature>
<feature type="transmembrane region" description="Helical" evidence="15">
    <location>
        <begin position="1831"/>
        <end position="1849"/>
    </location>
</feature>
<dbReference type="InterPro" id="IPR047820">
    <property type="entry name" value="P5A-type_ATPase"/>
</dbReference>
<dbReference type="PANTHER" id="PTHR45630">
    <property type="entry name" value="CATION-TRANSPORTING ATPASE-RELATED"/>
    <property type="match status" value="1"/>
</dbReference>
<dbReference type="PANTHER" id="PTHR45630:SF7">
    <property type="entry name" value="ENDOPLASMIC RETICULUM TRANSMEMBRANE HELIX TRANSLOCASE"/>
    <property type="match status" value="1"/>
</dbReference>
<dbReference type="InterPro" id="IPR018303">
    <property type="entry name" value="ATPase_P-typ_P_site"/>
</dbReference>
<evidence type="ECO:0000259" key="17">
    <source>
        <dbReference type="Pfam" id="PF23143"/>
    </source>
</evidence>
<dbReference type="EMBL" id="NCSJ02000163">
    <property type="protein sequence ID" value="RFU28449.1"/>
    <property type="molecule type" value="Genomic_DNA"/>
</dbReference>
<dbReference type="GO" id="GO:0005789">
    <property type="term" value="C:endoplasmic reticulum membrane"/>
    <property type="evidence" value="ECO:0007669"/>
    <property type="project" value="UniProtKB-SubCell"/>
</dbReference>
<dbReference type="PRINTS" id="PR00119">
    <property type="entry name" value="CATATPASE"/>
</dbReference>
<dbReference type="GO" id="GO:0015662">
    <property type="term" value="F:P-type ion transporter activity"/>
    <property type="evidence" value="ECO:0007669"/>
    <property type="project" value="TreeGrafter"/>
</dbReference>
<keyword evidence="9" id="KW-0460">Magnesium</keyword>
<dbReference type="SUPFAM" id="SSF81660">
    <property type="entry name" value="Metal cation-transporting ATPase, ATP-binding domain N"/>
    <property type="match status" value="1"/>
</dbReference>
<dbReference type="InterPro" id="IPR059000">
    <property type="entry name" value="ATPase_P-type_domA"/>
</dbReference>
<dbReference type="Pfam" id="PF23190">
    <property type="entry name" value="LHD_TRPY1"/>
    <property type="match status" value="1"/>
</dbReference>
<keyword evidence="10" id="KW-1278">Translocase</keyword>
<dbReference type="SUPFAM" id="SSF56784">
    <property type="entry name" value="HAD-like"/>
    <property type="match status" value="1"/>
</dbReference>
<feature type="transmembrane region" description="Helical" evidence="15">
    <location>
        <begin position="21"/>
        <end position="42"/>
    </location>
</feature>
<evidence type="ECO:0000256" key="14">
    <source>
        <dbReference type="SAM" id="Coils"/>
    </source>
</evidence>
<comment type="catalytic activity">
    <reaction evidence="13">
        <text>[protein]-with a C-terminal TM segment(out) + ATP + H2O = [protein]-with a C-terminal TM segment(in) + ADP + phosphate + H(+)</text>
        <dbReference type="Rhea" id="RHEA:66168"/>
        <dbReference type="Rhea" id="RHEA-COMP:16963"/>
        <dbReference type="ChEBI" id="CHEBI:15377"/>
        <dbReference type="ChEBI" id="CHEBI:15378"/>
        <dbReference type="ChEBI" id="CHEBI:30616"/>
        <dbReference type="ChEBI" id="CHEBI:43474"/>
        <dbReference type="ChEBI" id="CHEBI:90782"/>
        <dbReference type="ChEBI" id="CHEBI:456216"/>
    </reaction>
</comment>
<feature type="transmembrane region" description="Helical" evidence="15">
    <location>
        <begin position="1744"/>
        <end position="1765"/>
    </location>
</feature>
<dbReference type="FunFam" id="3.40.1110.10:FF:000054">
    <property type="entry name" value="Cation-transporting ATPase"/>
    <property type="match status" value="1"/>
</dbReference>
<dbReference type="GO" id="GO:0016887">
    <property type="term" value="F:ATP hydrolysis activity"/>
    <property type="evidence" value="ECO:0007669"/>
    <property type="project" value="InterPro"/>
</dbReference>
<evidence type="ECO:0000256" key="4">
    <source>
        <dbReference type="ARBA" id="ARBA00022692"/>
    </source>
</evidence>
<feature type="domain" description="Calcium channel YVC1-like C-terminal transmembrane" evidence="19">
    <location>
        <begin position="1571"/>
        <end position="1848"/>
    </location>
</feature>
<dbReference type="NCBIfam" id="TIGR01657">
    <property type="entry name" value="P-ATPase-V"/>
    <property type="match status" value="1"/>
</dbReference>
<dbReference type="InterPro" id="IPR001757">
    <property type="entry name" value="P_typ_ATPase"/>
</dbReference>
<evidence type="ECO:0000256" key="15">
    <source>
        <dbReference type="SAM" id="Phobius"/>
    </source>
</evidence>
<dbReference type="GO" id="GO:0046872">
    <property type="term" value="F:metal ion binding"/>
    <property type="evidence" value="ECO:0007669"/>
    <property type="project" value="UniProtKB-KW"/>
</dbReference>
<feature type="coiled-coil region" evidence="14">
    <location>
        <begin position="1273"/>
        <end position="1312"/>
    </location>
</feature>
<feature type="domain" description="P-type ATPase A" evidence="16">
    <location>
        <begin position="259"/>
        <end position="394"/>
    </location>
</feature>
<feature type="non-terminal residue" evidence="20">
    <location>
        <position position="1"/>
    </location>
</feature>
<dbReference type="NCBIfam" id="TIGR01494">
    <property type="entry name" value="ATPase_P-type"/>
    <property type="match status" value="1"/>
</dbReference>
<evidence type="ECO:0000313" key="20">
    <source>
        <dbReference type="EMBL" id="RFU28449.1"/>
    </source>
</evidence>
<dbReference type="FunFam" id="2.70.150.10:FF:000049">
    <property type="entry name" value="Cation-transporting ATPase"/>
    <property type="match status" value="1"/>
</dbReference>
<keyword evidence="21" id="KW-1185">Reference proteome</keyword>
<feature type="transmembrane region" description="Helical" evidence="15">
    <location>
        <begin position="1605"/>
        <end position="1623"/>
    </location>
</feature>
<evidence type="ECO:0000256" key="8">
    <source>
        <dbReference type="ARBA" id="ARBA00022840"/>
    </source>
</evidence>
<dbReference type="GO" id="GO:0006874">
    <property type="term" value="P:intracellular calcium ion homeostasis"/>
    <property type="evidence" value="ECO:0007669"/>
    <property type="project" value="TreeGrafter"/>
</dbReference>
<evidence type="ECO:0000256" key="1">
    <source>
        <dbReference type="ARBA" id="ARBA00001946"/>
    </source>
</evidence>
<comment type="caution">
    <text evidence="20">The sequence shown here is derived from an EMBL/GenBank/DDBJ whole genome shotgun (WGS) entry which is preliminary data.</text>
</comment>
<dbReference type="Proteomes" id="UP000258309">
    <property type="component" value="Unassembled WGS sequence"/>
</dbReference>
<dbReference type="InterPro" id="IPR057255">
    <property type="entry name" value="2TM_P5A-ATPase"/>
</dbReference>
<dbReference type="InterPro" id="IPR008250">
    <property type="entry name" value="ATPase_P-typ_transduc_dom_A_sf"/>
</dbReference>
<dbReference type="InterPro" id="IPR056336">
    <property type="entry name" value="YVC1_C"/>
</dbReference>
<feature type="transmembrane region" description="Helical" evidence="15">
    <location>
        <begin position="410"/>
        <end position="429"/>
    </location>
</feature>
<dbReference type="SFLD" id="SFLDS00003">
    <property type="entry name" value="Haloacid_Dehalogenase"/>
    <property type="match status" value="1"/>
</dbReference>
<dbReference type="SUPFAM" id="SSF81653">
    <property type="entry name" value="Calcium ATPase, transduction domain A"/>
    <property type="match status" value="1"/>
</dbReference>
<dbReference type="STRING" id="5539.A0A3E2H4Z6"/>
<feature type="transmembrane region" description="Helical" evidence="15">
    <location>
        <begin position="201"/>
        <end position="218"/>
    </location>
</feature>
<organism evidence="20 21">
    <name type="scientific">Scytalidium lignicola</name>
    <name type="common">Hyphomycete</name>
    <dbReference type="NCBI Taxonomy" id="5539"/>
    <lineage>
        <taxon>Eukaryota</taxon>
        <taxon>Fungi</taxon>
        <taxon>Dikarya</taxon>
        <taxon>Ascomycota</taxon>
        <taxon>Pezizomycotina</taxon>
        <taxon>Leotiomycetes</taxon>
        <taxon>Leotiomycetes incertae sedis</taxon>
        <taxon>Scytalidium</taxon>
    </lineage>
</organism>
<evidence type="ECO:0000259" key="19">
    <source>
        <dbReference type="Pfam" id="PF23317"/>
    </source>
</evidence>
<dbReference type="Gene3D" id="3.40.1110.10">
    <property type="entry name" value="Calcium-transporting ATPase, cytoplasmic domain N"/>
    <property type="match status" value="1"/>
</dbReference>
<name>A0A3E2H4Z6_SCYLI</name>
<protein>
    <submittedName>
        <fullName evidence="20">Uncharacterized protein</fullName>
    </submittedName>
</protein>
<dbReference type="GO" id="GO:0140567">
    <property type="term" value="F:membrane protein dislocase activity"/>
    <property type="evidence" value="ECO:0007669"/>
    <property type="project" value="RHEA"/>
</dbReference>
<comment type="subcellular location">
    <subcellularLocation>
        <location evidence="2">Endoplasmic reticulum membrane</location>
        <topology evidence="2">Multi-pass membrane protein</topology>
    </subcellularLocation>
</comment>
<evidence type="ECO:0000256" key="13">
    <source>
        <dbReference type="ARBA" id="ARBA00048588"/>
    </source>
</evidence>
<evidence type="ECO:0000256" key="3">
    <source>
        <dbReference type="ARBA" id="ARBA00006000"/>
    </source>
</evidence>
<keyword evidence="11 15" id="KW-1133">Transmembrane helix</keyword>
<feature type="transmembrane region" description="Helical" evidence="15">
    <location>
        <begin position="1643"/>
        <end position="1663"/>
    </location>
</feature>
<dbReference type="Gene3D" id="3.40.50.1000">
    <property type="entry name" value="HAD superfamily/HAD-like"/>
    <property type="match status" value="1"/>
</dbReference>
<dbReference type="GO" id="GO:0019829">
    <property type="term" value="F:ATPase-coupled monoatomic cation transmembrane transporter activity"/>
    <property type="evidence" value="ECO:0007669"/>
    <property type="project" value="TreeGrafter"/>
</dbReference>
<keyword evidence="7" id="KW-0256">Endoplasmic reticulum</keyword>
<keyword evidence="8" id="KW-0067">ATP-binding</keyword>
<dbReference type="InterPro" id="IPR023214">
    <property type="entry name" value="HAD_sf"/>
</dbReference>
<evidence type="ECO:0000256" key="7">
    <source>
        <dbReference type="ARBA" id="ARBA00022824"/>
    </source>
</evidence>
<feature type="domain" description="P5A-ATPase transmembrane helical hairpin" evidence="17">
    <location>
        <begin position="19"/>
        <end position="91"/>
    </location>
</feature>
<evidence type="ECO:0000256" key="9">
    <source>
        <dbReference type="ARBA" id="ARBA00022842"/>
    </source>
</evidence>
<dbReference type="Pfam" id="PF13246">
    <property type="entry name" value="Cation_ATPase"/>
    <property type="match status" value="1"/>
</dbReference>
<feature type="domain" description="YVC1 N-terminal linker helical" evidence="18">
    <location>
        <begin position="1380"/>
        <end position="1534"/>
    </location>
</feature>
<feature type="transmembrane region" description="Helical" evidence="15">
    <location>
        <begin position="1116"/>
        <end position="1137"/>
    </location>
</feature>
<evidence type="ECO:0000313" key="21">
    <source>
        <dbReference type="Proteomes" id="UP000258309"/>
    </source>
</evidence>
<gene>
    <name evidence="20" type="ORF">B7463_g7884</name>
</gene>
<evidence type="ECO:0000259" key="18">
    <source>
        <dbReference type="Pfam" id="PF23190"/>
    </source>
</evidence>
<evidence type="ECO:0000256" key="11">
    <source>
        <dbReference type="ARBA" id="ARBA00022989"/>
    </source>
</evidence>
<keyword evidence="5" id="KW-0479">Metal-binding</keyword>
<dbReference type="InterPro" id="IPR023298">
    <property type="entry name" value="ATPase_P-typ_TM_dom_sf"/>
</dbReference>
<keyword evidence="4 15" id="KW-0812">Transmembrane</keyword>
<evidence type="ECO:0000259" key="16">
    <source>
        <dbReference type="Pfam" id="PF00122"/>
    </source>
</evidence>
<dbReference type="SFLD" id="SFLDG00002">
    <property type="entry name" value="C1.7:_P-type_atpase_like"/>
    <property type="match status" value="1"/>
</dbReference>
<sequence length="1931" mass="218053">MAPLVDNHLIASSTLHNPLPLYIHTYVWPFAIIWPIFFRYYLSQDLYDKHIGGQEWTFVWCGTILTVQSLFWLSTHWSVNLRALFTTTKAKDVQDAKLIKVLPVANAGLAEICKIERDNAGGKNNVSFLFQKRRFLYNPEKKSFSPLTYVIDSDPKPVIGYFQKSRGITTESELSRIHQHYGDNTFDIPVPTFTELFKEHAVAPFFVFQVFCVGLWMLDEYWYYSLFTLFMLVVFESTVVWQRQRTLNEFRSMSIKPYDIWVFRLNKWIETQSDKLLPGDLVSVGRTKEDSGVACDMILVEGSVIVNEAMLSGESTPLLKDSIQLRPSDAILEPEGLDKTVFLFGGTKVLQVTHGNSEEERPQILSGVAKPPDNGAMAIVVKTGFETSQGSLVRTMIYSTERVSANNAEALLFILFLLIFALAASWYVWDEGVRKDRKRSKLLLDCVLIVTSVVPPELPMELSLAVNTSLAALSRYAIYCTEPFRIPFAGRVDVACFDKTGTLTGEDLVVEGIAGLGLDRSGTDTPREKDGAHSHMSPVLEAGLETTLVLATAHALVRLDEGDIVGDPMEKATVTSLGWVLGKNDTLTNKRAASIMGASPMATSVQIKRRFQFSSALKRQSSVATITVVNPGLGKKIKSTFVGVKGAPETIQKMLVKVPADYEETYKYFTRKGSRVLALAYKHLTTDSELGSGKINDLKREKVEDQLHFAGFLVLHCPLKEDAKKSVQMLNESSHRVVMITGDNPLTAVHVAREVEIVDRDVLILDTPEQDSSGDKLVWRSVDDSISIPVDPTKPIDQKIIDSNDLCVTGYALAKFKGQVALSTLYRYTWVYARVSPKQKEEILTGLKDLGYHTLMAGDGTNDVGALKQAHIGVALLNGSQDDLNKIAEHFRNNKMKELYEKQVSMLTRFNQPAPPVPILIAHLYPPGPSNPHYEKAMEREAQKKGAMVAQSENAMKTDKIETITSPAAQALIDGKNGRAAPAEAVTKAASLADKFTQSMMEQELDDDEPPTIKLGDASVAAPFTSKLSNVIAIPNIIRQGRCTLVATIQMYKILALNCLISAYSLSVLYLEGIKFGDGQVTISGMLMSVCFLSISRAKSVETLSKERPQPNIFNFYIIGSILGQFAVHIFTLIYIARFCDQISPRDQEVDLEGEFSPSLLNSAVYLLQLIQQISTFAINYQGRPFREALSENRGMFWGIIAVSGIAFSCSTEFIPEINEQMKLVPFTAEFKYTMTLTMIFDYLGCWVIEKTLKALFSDYKPKDIAMRRPDQLAREQKRKDDELQEIIRLEEEKSRKQIEELEAKLAAKQAGPFQSLLLLPVANPYVNDQLKMVNWSRLFGFDGSANQLGWRDQHQRLLPSYHDGSLTSAIPAREVTKVALRLRRIITNQVIQAAKEAGGADYRACVVFALLINTRWFKKQSVAELWDADLYNLRAVACEVIAKRLIESEEDMGYLMHEMLLKRYSIMFNNEPTTPANVVERAVDLHALRVMGSSGYQKVVNYLWRGWVVQDDEDPSNFVDYKKRDDIYYWHHVDPDRMRAPVYQNATQVIFSLIYLGFYTAAVNTVNPNGDLDVIEGLLYIFTAGFICDEAAKFWKVGWNYIGFWNVFNLTLYSLLTISLVIRFVALSHPIHEHKRGVLNELSYNFLAFSAPMFWMRLFLYLDSVRFFGTMLVVLKVMMKESLIFFALLLAIVIGFLQAFVGMDFADSNTDATKFILQAMANTVMQSPDFSGFDNFAPPFGIILYYIFTFLIMVVLLNILIALYNSAYQDITDNAVDEYMALFSQKTIQFVRAPDENVFIAPLNLIEIFFLIIPFEWWLPKEKYNRLNDYVMGIVYSPLLLVAAFFEIRSARSVRSNRGRGEEDDDTIEEWEQMEEHINFQGEGWDKAVLKVKPNVEQDQATIECLKLRKEVKELREIILDIAKTNEKQK</sequence>
<evidence type="ECO:0000256" key="5">
    <source>
        <dbReference type="ARBA" id="ARBA00022723"/>
    </source>
</evidence>
<accession>A0A3E2H4Z6</accession>
<feature type="transmembrane region" description="Helical" evidence="15">
    <location>
        <begin position="1799"/>
        <end position="1819"/>
    </location>
</feature>
<dbReference type="InterPro" id="IPR006544">
    <property type="entry name" value="P-type_TPase_V"/>
</dbReference>
<evidence type="ECO:0000256" key="6">
    <source>
        <dbReference type="ARBA" id="ARBA00022741"/>
    </source>
</evidence>
<dbReference type="Gene3D" id="2.70.150.10">
    <property type="entry name" value="Calcium-transporting ATPase, cytoplasmic transduction domain A"/>
    <property type="match status" value="1"/>
</dbReference>
<feature type="non-terminal residue" evidence="20">
    <location>
        <position position="1931"/>
    </location>
</feature>
<comment type="similarity">
    <text evidence="3">Belongs to the cation transport ATPase (P-type) (TC 3.A.3) family. Type V subfamily.</text>
</comment>
<reference evidence="20 21" key="1">
    <citation type="submission" date="2018-05" db="EMBL/GenBank/DDBJ databases">
        <title>Draft genome sequence of Scytalidium lignicola DSM 105466, a ubiquitous saprotrophic fungus.</title>
        <authorList>
            <person name="Buettner E."/>
            <person name="Gebauer A.M."/>
            <person name="Hofrichter M."/>
            <person name="Liers C."/>
            <person name="Kellner H."/>
        </authorList>
    </citation>
    <scope>NUCLEOTIDE SEQUENCE [LARGE SCALE GENOMIC DNA]</scope>
    <source>
        <strain evidence="20 21">DSM 105466</strain>
    </source>
</reference>
<proteinExistence type="inferred from homology"/>
<dbReference type="OMA" id="QKTKYVW"/>
<dbReference type="GO" id="GO:0005524">
    <property type="term" value="F:ATP binding"/>
    <property type="evidence" value="ECO:0007669"/>
    <property type="project" value="UniProtKB-KW"/>
</dbReference>
<dbReference type="FunFam" id="3.40.50.1000:FF:000071">
    <property type="entry name" value="Cation-transporting ATPase"/>
    <property type="match status" value="1"/>
</dbReference>
<dbReference type="Pfam" id="PF23317">
    <property type="entry name" value="YVC1_C"/>
    <property type="match status" value="1"/>
</dbReference>
<evidence type="ECO:0000256" key="10">
    <source>
        <dbReference type="ARBA" id="ARBA00022967"/>
    </source>
</evidence>
<evidence type="ECO:0000256" key="2">
    <source>
        <dbReference type="ARBA" id="ARBA00004477"/>
    </source>
</evidence>
<dbReference type="InterPro" id="IPR036412">
    <property type="entry name" value="HAD-like_sf"/>
</dbReference>
<dbReference type="SFLD" id="SFLDF00027">
    <property type="entry name" value="p-type_atpase"/>
    <property type="match status" value="1"/>
</dbReference>
<dbReference type="InterPro" id="IPR023299">
    <property type="entry name" value="ATPase_P-typ_cyto_dom_N"/>
</dbReference>
<feature type="transmembrane region" description="Helical" evidence="15">
    <location>
        <begin position="1684"/>
        <end position="1702"/>
    </location>
</feature>
<comment type="cofactor">
    <cofactor evidence="1">
        <name>Mg(2+)</name>
        <dbReference type="ChEBI" id="CHEBI:18420"/>
    </cofactor>
</comment>
<dbReference type="PROSITE" id="PS00154">
    <property type="entry name" value="ATPASE_E1_E2"/>
    <property type="match status" value="1"/>
</dbReference>
<dbReference type="InterPro" id="IPR044492">
    <property type="entry name" value="P_typ_ATPase_HD_dom"/>
</dbReference>
<dbReference type="CDD" id="cd07543">
    <property type="entry name" value="P-type_ATPase_cation"/>
    <property type="match status" value="1"/>
</dbReference>
<dbReference type="SUPFAM" id="SSF81665">
    <property type="entry name" value="Calcium ATPase, transmembrane domain M"/>
    <property type="match status" value="1"/>
</dbReference>
<dbReference type="Pfam" id="PF00122">
    <property type="entry name" value="E1-E2_ATPase"/>
    <property type="match status" value="1"/>
</dbReference>